<dbReference type="Pfam" id="PF12680">
    <property type="entry name" value="SnoaL_2"/>
    <property type="match status" value="1"/>
</dbReference>
<organism evidence="2 3">
    <name type="scientific">Lachnospira pectinoschiza</name>
    <dbReference type="NCBI Taxonomy" id="28052"/>
    <lineage>
        <taxon>Bacteria</taxon>
        <taxon>Bacillati</taxon>
        <taxon>Bacillota</taxon>
        <taxon>Clostridia</taxon>
        <taxon>Lachnospirales</taxon>
        <taxon>Lachnospiraceae</taxon>
        <taxon>Lachnospira</taxon>
    </lineage>
</organism>
<dbReference type="AlphaFoldDB" id="A0A1G9UF51"/>
<gene>
    <name evidence="2" type="ORF">SAMN05216544_0725</name>
</gene>
<evidence type="ECO:0000313" key="3">
    <source>
        <dbReference type="Proteomes" id="UP000187651"/>
    </source>
</evidence>
<reference evidence="3" key="1">
    <citation type="submission" date="2016-10" db="EMBL/GenBank/DDBJ databases">
        <authorList>
            <person name="Varghese N."/>
            <person name="Submissions S."/>
        </authorList>
    </citation>
    <scope>NUCLEOTIDE SEQUENCE [LARGE SCALE GENOMIC DNA]</scope>
    <source>
        <strain evidence="3">M83</strain>
    </source>
</reference>
<dbReference type="Proteomes" id="UP000187651">
    <property type="component" value="Unassembled WGS sequence"/>
</dbReference>
<dbReference type="SUPFAM" id="SSF54427">
    <property type="entry name" value="NTF2-like"/>
    <property type="match status" value="2"/>
</dbReference>
<dbReference type="InterPro" id="IPR032710">
    <property type="entry name" value="NTF2-like_dom_sf"/>
</dbReference>
<dbReference type="Gene3D" id="3.10.450.50">
    <property type="match status" value="2"/>
</dbReference>
<dbReference type="EMBL" id="FNHZ01000001">
    <property type="protein sequence ID" value="SDM58155.1"/>
    <property type="molecule type" value="Genomic_DNA"/>
</dbReference>
<proteinExistence type="predicted"/>
<feature type="domain" description="SnoaL-like" evidence="1">
    <location>
        <begin position="42"/>
        <end position="134"/>
    </location>
</feature>
<dbReference type="InterPro" id="IPR037401">
    <property type="entry name" value="SnoaL-like"/>
</dbReference>
<evidence type="ECO:0000313" key="2">
    <source>
        <dbReference type="EMBL" id="SDM58155.1"/>
    </source>
</evidence>
<keyword evidence="3" id="KW-1185">Reference proteome</keyword>
<accession>A0A1G9UF51</accession>
<sequence>MSDETTTVTSMDFLTFEDNYLAGQGPERKIIMTNKEKALALIGTFVSGDTAKAKELLATGYIQHNLAFGTGADAFVAAVEGLAQAPVKTTVNNIRAFEDGDKVFLQTVYNFAGAGEQVGFDVFRFDEDGKIAEHWDNLADKAAPNPSGHTQIDGTLEKKNVDKEETRKLVAGFVGDVLRGENPDKLTSYFDGDKYFQHNTSIADGLSGLGAALEAMAKQGISMVYNKTHMVLADGDYALACSEGTFGGVATTYYDLFRVENGFIAEHWDVMETLADKSTWANDNGKF</sequence>
<name>A0A1G9UF51_9FIRM</name>
<protein>
    <submittedName>
        <fullName evidence="2">Predicted SnoaL-like aldol condensation-catalyzing enzyme</fullName>
    </submittedName>
</protein>
<evidence type="ECO:0000259" key="1">
    <source>
        <dbReference type="Pfam" id="PF12680"/>
    </source>
</evidence>